<protein>
    <submittedName>
        <fullName evidence="1">Uncharacterized protein</fullName>
    </submittedName>
</protein>
<name>A0A5J4WNZ0_9EUKA</name>
<dbReference type="Proteomes" id="UP000324800">
    <property type="component" value="Unassembled WGS sequence"/>
</dbReference>
<gene>
    <name evidence="1" type="ORF">EZS28_008556</name>
</gene>
<dbReference type="AlphaFoldDB" id="A0A5J4WNZ0"/>
<organism evidence="1 2">
    <name type="scientific">Streblomastix strix</name>
    <dbReference type="NCBI Taxonomy" id="222440"/>
    <lineage>
        <taxon>Eukaryota</taxon>
        <taxon>Metamonada</taxon>
        <taxon>Preaxostyla</taxon>
        <taxon>Oxymonadida</taxon>
        <taxon>Streblomastigidae</taxon>
        <taxon>Streblomastix</taxon>
    </lineage>
</organism>
<evidence type="ECO:0000313" key="1">
    <source>
        <dbReference type="EMBL" id="KAA6395919.1"/>
    </source>
</evidence>
<accession>A0A5J4WNZ0</accession>
<dbReference type="EMBL" id="SNRW01001562">
    <property type="protein sequence ID" value="KAA6395919.1"/>
    <property type="molecule type" value="Genomic_DNA"/>
</dbReference>
<comment type="caution">
    <text evidence="1">The sequence shown here is derived from an EMBL/GenBank/DDBJ whole genome shotgun (WGS) entry which is preliminary data.</text>
</comment>
<evidence type="ECO:0000313" key="2">
    <source>
        <dbReference type="Proteomes" id="UP000324800"/>
    </source>
</evidence>
<proteinExistence type="predicted"/>
<sequence length="717" mass="81805">MILIQKKQTLYPNTYSNLLQNGGNLRNAYSSTLYTVLKDVVEPIDSFSVGIDNTKKTLSFGCVQGALVQITSSEQSQQRTTSPSIIQQQPIIQQDSELKQDKIIQIKQEYIGYDVKRGVSWPNPSLLSEEECKLRIINKIQNRQSPLLEQSQNQQPQKKQESSQKVIFEHACITDNLIAVSYKCIVFVLIWRPSQPKIPTNDKQQTIQQSQSVIRTVSTLCFPSVVKTLSASTINTRSFLIVGCESPPAVFLYRLDTMQVAKQSIDQRNKLWDDGEKLLNRMRYQIAYPTVLRPNPTLIIQNGVKIQADFENINTIRIGEGNECSILSADQTETQTGSLKNNTLSAKKLIFVEVLSGSRQFVEVFYSQSATMTRLIDLFPYDKPEHILLTTFGQQVRIFSEKELKQNDLNSDVSLSNLSQINESESNIEVDEQIKQRRYQSNDGAILLIAGHNGQLTSSILPLNAILDFPPDQQNQGKYSSSEQFFFPSQVQSMKLCPLIIKIANDEEIIYLYGDRTYALTWNERQCKVIWTELESGMIHSLQPIRVTEQKPSLQFTDEDNKSINESIINSVQETYSTKNTRTDKTPIPYPTLVYIDYYQKKLTFGTVDKRCVLTRKIKDLPTVPLGIAHIPTLHAIAILCREYSPYPYYETNESENKDFNSNNFFISDKKYEDEVKPSELKSTEAGIELQQNQFVGLGLDLSGLEQFVLQFQHYKD</sequence>
<reference evidence="1 2" key="1">
    <citation type="submission" date="2019-03" db="EMBL/GenBank/DDBJ databases">
        <title>Single cell metagenomics reveals metabolic interactions within the superorganism composed of flagellate Streblomastix strix and complex community of Bacteroidetes bacteria on its surface.</title>
        <authorList>
            <person name="Treitli S.C."/>
            <person name="Kolisko M."/>
            <person name="Husnik F."/>
            <person name="Keeling P."/>
            <person name="Hampl V."/>
        </authorList>
    </citation>
    <scope>NUCLEOTIDE SEQUENCE [LARGE SCALE GENOMIC DNA]</scope>
    <source>
        <strain evidence="1">ST1C</strain>
    </source>
</reference>